<reference evidence="1" key="1">
    <citation type="submission" date="2015-08" db="EMBL/GenBank/DDBJ databases">
        <authorList>
            <person name="Babu N.S."/>
            <person name="Beckwith C.J."/>
            <person name="Beseler K.G."/>
            <person name="Brison A."/>
            <person name="Carone J.V."/>
            <person name="Caskin T.P."/>
            <person name="Diamond M."/>
            <person name="Durham M.E."/>
            <person name="Foxe J.M."/>
            <person name="Go M."/>
            <person name="Henderson B.A."/>
            <person name="Jones I.B."/>
            <person name="McGettigan J.A."/>
            <person name="Micheletti S.J."/>
            <person name="Nasrallah M.E."/>
            <person name="Ortiz D."/>
            <person name="Piller C.R."/>
            <person name="Privatt S.R."/>
            <person name="Schneider S.L."/>
            <person name="Sharp S."/>
            <person name="Smith T.C."/>
            <person name="Stanton J.D."/>
            <person name="Ullery H.E."/>
            <person name="Wilson R.J."/>
            <person name="Serrano M.G."/>
            <person name="Buck G."/>
            <person name="Lee V."/>
            <person name="Wang Y."/>
            <person name="Carvalho R."/>
            <person name="Voegtly L."/>
            <person name="Shi R."/>
            <person name="Duckworth R."/>
            <person name="Johnson A."/>
            <person name="Loviza R."/>
            <person name="Walstead R."/>
            <person name="Shah Z."/>
            <person name="Kiflezghi M."/>
            <person name="Wade K."/>
            <person name="Ball S.L."/>
            <person name="Bradley K.W."/>
            <person name="Asai D.J."/>
            <person name="Bowman C.A."/>
            <person name="Russell D.A."/>
            <person name="Pope W.H."/>
            <person name="Jacobs-Sera D."/>
            <person name="Hendrix R.W."/>
            <person name="Hatfull G.F."/>
        </authorList>
    </citation>
    <scope>NUCLEOTIDE SEQUENCE</scope>
</reference>
<dbReference type="InterPro" id="IPR006175">
    <property type="entry name" value="YjgF/YER057c/UK114"/>
</dbReference>
<dbReference type="AlphaFoldDB" id="A0A2P2C290"/>
<dbReference type="Gene3D" id="3.30.1330.40">
    <property type="entry name" value="RutC-like"/>
    <property type="match status" value="1"/>
</dbReference>
<dbReference type="PANTHER" id="PTHR11803">
    <property type="entry name" value="2-IMINOBUTANOATE/2-IMINOPROPANOATE DEAMINASE RIDA"/>
    <property type="match status" value="1"/>
</dbReference>
<dbReference type="CDD" id="cd00448">
    <property type="entry name" value="YjgF_YER057c_UK114_family"/>
    <property type="match status" value="1"/>
</dbReference>
<organism evidence="1">
    <name type="scientific">metagenome</name>
    <dbReference type="NCBI Taxonomy" id="256318"/>
    <lineage>
        <taxon>unclassified sequences</taxon>
        <taxon>metagenomes</taxon>
    </lineage>
</organism>
<dbReference type="InterPro" id="IPR035959">
    <property type="entry name" value="RutC-like_sf"/>
</dbReference>
<dbReference type="GO" id="GO:0005829">
    <property type="term" value="C:cytosol"/>
    <property type="evidence" value="ECO:0007669"/>
    <property type="project" value="TreeGrafter"/>
</dbReference>
<accession>A0A2P2C290</accession>
<evidence type="ECO:0000313" key="1">
    <source>
        <dbReference type="EMBL" id="CUR56147.1"/>
    </source>
</evidence>
<proteinExistence type="predicted"/>
<dbReference type="Pfam" id="PF01042">
    <property type="entry name" value="Ribonuc_L-PSP"/>
    <property type="match status" value="1"/>
</dbReference>
<dbReference type="GO" id="GO:0019239">
    <property type="term" value="F:deaminase activity"/>
    <property type="evidence" value="ECO:0007669"/>
    <property type="project" value="TreeGrafter"/>
</dbReference>
<sequence length="127" mass="13348">MSRRTYEVLGAPAPGGPYSANARVGRFVAVAGQCGYLPDRTLAVGVAAQTRVALHNLLAALEAAGAVETDIIATGVFLADGDDFDAMNEVYREFFSHPWPPRTTVVAGLRPGVLFEINATAVADEEG</sequence>
<gene>
    <name evidence="1" type="ORF">NOCA2310184</name>
</gene>
<dbReference type="SUPFAM" id="SSF55298">
    <property type="entry name" value="YjgF-like"/>
    <property type="match status" value="1"/>
</dbReference>
<name>A0A2P2C290_9ZZZZ</name>
<dbReference type="EMBL" id="CZKA01000025">
    <property type="protein sequence ID" value="CUR56147.1"/>
    <property type="molecule type" value="Genomic_DNA"/>
</dbReference>
<protein>
    <submittedName>
        <fullName evidence="1">Putative endoribonuclease L-PSP</fullName>
    </submittedName>
</protein>
<dbReference type="PANTHER" id="PTHR11803:SF39">
    <property type="entry name" value="2-IMINOBUTANOATE_2-IMINOPROPANOATE DEAMINASE"/>
    <property type="match status" value="1"/>
</dbReference>